<feature type="region of interest" description="Disordered" evidence="1">
    <location>
        <begin position="23"/>
        <end position="56"/>
    </location>
</feature>
<proteinExistence type="predicted"/>
<dbReference type="Proteomes" id="UP000735302">
    <property type="component" value="Unassembled WGS sequence"/>
</dbReference>
<evidence type="ECO:0000313" key="3">
    <source>
        <dbReference type="Proteomes" id="UP000735302"/>
    </source>
</evidence>
<feature type="compositionally biased region" description="Acidic residues" evidence="1">
    <location>
        <begin position="31"/>
        <end position="53"/>
    </location>
</feature>
<dbReference type="EMBL" id="BLXT01001309">
    <property type="protein sequence ID" value="GFN84389.1"/>
    <property type="molecule type" value="Genomic_DNA"/>
</dbReference>
<keyword evidence="3" id="KW-1185">Reference proteome</keyword>
<gene>
    <name evidence="2" type="ORF">PoB_001089500</name>
</gene>
<sequence>MKSLLDLTTTTWLEHGKNHAAADKDYVTDQFDSDEGDKYEDDDDKDDNADDDGNMMKPVHNKVISGFYALPSGRGAYGGAGTHERRIPADLRADSQDTVPPTSVLELKGRFTIHCATNTPDYHGLGSQGKTLSLDHLGSNINNTVTTEAGALVICKIKLAAENPILPVPPALYDTNKPSSSFRLITYQRREALSKLLAACRFCSHKWTVPCLNKRHSPTPTVTQPGAAPSLKLFAWTLDQKQGIKHRRGRKTGDSSRIRHNRTLCGAMKCRQEFVRLIQFHKLGFSAWVDGKCKTEIRKRIAIAKDSEGLPGI</sequence>
<organism evidence="2 3">
    <name type="scientific">Plakobranchus ocellatus</name>
    <dbReference type="NCBI Taxonomy" id="259542"/>
    <lineage>
        <taxon>Eukaryota</taxon>
        <taxon>Metazoa</taxon>
        <taxon>Spiralia</taxon>
        <taxon>Lophotrochozoa</taxon>
        <taxon>Mollusca</taxon>
        <taxon>Gastropoda</taxon>
        <taxon>Heterobranchia</taxon>
        <taxon>Euthyneura</taxon>
        <taxon>Panpulmonata</taxon>
        <taxon>Sacoglossa</taxon>
        <taxon>Placobranchoidea</taxon>
        <taxon>Plakobranchidae</taxon>
        <taxon>Plakobranchus</taxon>
    </lineage>
</organism>
<evidence type="ECO:0000313" key="2">
    <source>
        <dbReference type="EMBL" id="GFN84389.1"/>
    </source>
</evidence>
<protein>
    <submittedName>
        <fullName evidence="2">Uncharacterized protein</fullName>
    </submittedName>
</protein>
<comment type="caution">
    <text evidence="2">The sequence shown here is derived from an EMBL/GenBank/DDBJ whole genome shotgun (WGS) entry which is preliminary data.</text>
</comment>
<name>A0AAV3YNU6_9GAST</name>
<dbReference type="AlphaFoldDB" id="A0AAV3YNU6"/>
<reference evidence="2 3" key="1">
    <citation type="journal article" date="2021" name="Elife">
        <title>Chloroplast acquisition without the gene transfer in kleptoplastic sea slugs, Plakobranchus ocellatus.</title>
        <authorList>
            <person name="Maeda T."/>
            <person name="Takahashi S."/>
            <person name="Yoshida T."/>
            <person name="Shimamura S."/>
            <person name="Takaki Y."/>
            <person name="Nagai Y."/>
            <person name="Toyoda A."/>
            <person name="Suzuki Y."/>
            <person name="Arimoto A."/>
            <person name="Ishii H."/>
            <person name="Satoh N."/>
            <person name="Nishiyama T."/>
            <person name="Hasebe M."/>
            <person name="Maruyama T."/>
            <person name="Minagawa J."/>
            <person name="Obokata J."/>
            <person name="Shigenobu S."/>
        </authorList>
    </citation>
    <scope>NUCLEOTIDE SEQUENCE [LARGE SCALE GENOMIC DNA]</scope>
</reference>
<evidence type="ECO:0000256" key="1">
    <source>
        <dbReference type="SAM" id="MobiDB-lite"/>
    </source>
</evidence>
<accession>A0AAV3YNU6</accession>